<dbReference type="InterPro" id="IPR042070">
    <property type="entry name" value="PucR_C-HTH_sf"/>
</dbReference>
<reference evidence="3" key="1">
    <citation type="submission" date="2023-04" db="EMBL/GenBank/DDBJ databases">
        <title>Uncovering the Secrets of Slow-Growing Bacteria in Tropical Savanna Soil through Cultivation and Genomic Analysis.</title>
        <authorList>
            <person name="Goncalves O.S."/>
            <person name="Santana M.F."/>
        </authorList>
    </citation>
    <scope>NUCLEOTIDE SEQUENCE</scope>
    <source>
        <strain evidence="3">ANTI</strain>
    </source>
</reference>
<dbReference type="InterPro" id="IPR051448">
    <property type="entry name" value="CdaR-like_regulators"/>
</dbReference>
<organism evidence="3 4">
    <name type="scientific">Paenibacillus polymyxa</name>
    <name type="common">Bacillus polymyxa</name>
    <dbReference type="NCBI Taxonomy" id="1406"/>
    <lineage>
        <taxon>Bacteria</taxon>
        <taxon>Bacillati</taxon>
        <taxon>Bacillota</taxon>
        <taxon>Bacilli</taxon>
        <taxon>Bacillales</taxon>
        <taxon>Paenibacillaceae</taxon>
        <taxon>Paenibacillus</taxon>
    </lineage>
</organism>
<evidence type="ECO:0000313" key="4">
    <source>
        <dbReference type="Proteomes" id="UP001229409"/>
    </source>
</evidence>
<evidence type="ECO:0000313" key="3">
    <source>
        <dbReference type="EMBL" id="MDH2331081.1"/>
    </source>
</evidence>
<gene>
    <name evidence="3" type="ORF">QDS18_09380</name>
</gene>
<dbReference type="AlphaFoldDB" id="A0AAP3ZXV4"/>
<dbReference type="PANTHER" id="PTHR33744">
    <property type="entry name" value="CARBOHYDRATE DIACID REGULATOR"/>
    <property type="match status" value="1"/>
</dbReference>
<protein>
    <submittedName>
        <fullName evidence="3">Sugar diacid recognition domain-containing protein</fullName>
    </submittedName>
</protein>
<comment type="caution">
    <text evidence="3">The sequence shown here is derived from an EMBL/GenBank/DDBJ whole genome shotgun (WGS) entry which is preliminary data.</text>
</comment>
<sequence>MFQLSEKQAQDIVDKMMKDIPYNINIMNERGIIIGSGESERIGTIHQGAVQALETGKMVEVWQDGHYEKKGTNEPIVIHHELVGVIGISGNPDEVRPFCNIVKTTVSLLIEQRISLEHLAHEANRKKSVLEMLLNHQGAYTQKIKKEAAQYHIDLLLKTSAVYVKHLPTDPAHLAELSNIFMQHPSFRMEEDCYLILIQNQEPTDKLLEPLVRSHPDVLITVSRQEHNIADVYMQAKSAMNVLLALRPPVQKISFAEVEFLVKLSQTNLTNTIYLVSKLEDTVDLLDTLRSFINHNGSVSFTADELNIHRNTLQYRLKRIHTLTGKDPRNLLQLFELTHGLLALYQ</sequence>
<evidence type="ECO:0000259" key="1">
    <source>
        <dbReference type="Pfam" id="PF05651"/>
    </source>
</evidence>
<dbReference type="Gene3D" id="1.10.10.2840">
    <property type="entry name" value="PucR C-terminal helix-turn-helix domain"/>
    <property type="match status" value="1"/>
</dbReference>
<evidence type="ECO:0000259" key="2">
    <source>
        <dbReference type="Pfam" id="PF13556"/>
    </source>
</evidence>
<feature type="domain" description="PucR C-terminal helix-turn-helix" evidence="2">
    <location>
        <begin position="285"/>
        <end position="342"/>
    </location>
</feature>
<dbReference type="PANTHER" id="PTHR33744:SF16">
    <property type="entry name" value="CARBOHYDRATE DIACID REGULATOR"/>
    <property type="match status" value="1"/>
</dbReference>
<dbReference type="Pfam" id="PF05651">
    <property type="entry name" value="Diacid_rec"/>
    <property type="match status" value="1"/>
</dbReference>
<dbReference type="Pfam" id="PF13556">
    <property type="entry name" value="HTH_30"/>
    <property type="match status" value="1"/>
</dbReference>
<dbReference type="RefSeq" id="WP_160788341.1">
    <property type="nucleotide sequence ID" value="NZ_JARVWT010000003.1"/>
</dbReference>
<name>A0AAP3ZXV4_PAEPO</name>
<dbReference type="EMBL" id="JARVWT010000003">
    <property type="protein sequence ID" value="MDH2331081.1"/>
    <property type="molecule type" value="Genomic_DNA"/>
</dbReference>
<proteinExistence type="predicted"/>
<dbReference type="Proteomes" id="UP001229409">
    <property type="component" value="Unassembled WGS sequence"/>
</dbReference>
<accession>A0AAP3ZXV4</accession>
<dbReference type="InterPro" id="IPR025736">
    <property type="entry name" value="PucR_C-HTH_dom"/>
</dbReference>
<feature type="domain" description="Putative sugar diacid recognition" evidence="1">
    <location>
        <begin position="4"/>
        <end position="130"/>
    </location>
</feature>
<dbReference type="InterPro" id="IPR008599">
    <property type="entry name" value="Diacid_rec"/>
</dbReference>